<feature type="non-terminal residue" evidence="1">
    <location>
        <position position="47"/>
    </location>
</feature>
<sequence length="47" mass="5638">MNKINNKKEEQFHDVWAASEDLSRIDIKKMNEVCTAPEMRYIRRKLG</sequence>
<evidence type="ECO:0000313" key="1">
    <source>
        <dbReference type="EMBL" id="GAJ01140.1"/>
    </source>
</evidence>
<protein>
    <submittedName>
        <fullName evidence="1">Uncharacterized protein</fullName>
    </submittedName>
</protein>
<name>X1V7T9_9ZZZZ</name>
<proteinExistence type="predicted"/>
<reference evidence="1" key="1">
    <citation type="journal article" date="2014" name="Front. Microbiol.">
        <title>High frequency of phylogenetically diverse reductive dehalogenase-homologous genes in deep subseafloor sedimentary metagenomes.</title>
        <authorList>
            <person name="Kawai M."/>
            <person name="Futagami T."/>
            <person name="Toyoda A."/>
            <person name="Takaki Y."/>
            <person name="Nishi S."/>
            <person name="Hori S."/>
            <person name="Arai W."/>
            <person name="Tsubouchi T."/>
            <person name="Morono Y."/>
            <person name="Uchiyama I."/>
            <person name="Ito T."/>
            <person name="Fujiyama A."/>
            <person name="Inagaki F."/>
            <person name="Takami H."/>
        </authorList>
    </citation>
    <scope>NUCLEOTIDE SEQUENCE</scope>
    <source>
        <strain evidence="1">Expedition CK06-06</strain>
    </source>
</reference>
<comment type="caution">
    <text evidence="1">The sequence shown here is derived from an EMBL/GenBank/DDBJ whole genome shotgun (WGS) entry which is preliminary data.</text>
</comment>
<dbReference type="EMBL" id="BARW01016008">
    <property type="protein sequence ID" value="GAJ01140.1"/>
    <property type="molecule type" value="Genomic_DNA"/>
</dbReference>
<dbReference type="AlphaFoldDB" id="X1V7T9"/>
<accession>X1V7T9</accession>
<gene>
    <name evidence="1" type="ORF">S12H4_27968</name>
</gene>
<organism evidence="1">
    <name type="scientific">marine sediment metagenome</name>
    <dbReference type="NCBI Taxonomy" id="412755"/>
    <lineage>
        <taxon>unclassified sequences</taxon>
        <taxon>metagenomes</taxon>
        <taxon>ecological metagenomes</taxon>
    </lineage>
</organism>